<reference evidence="3 4" key="1">
    <citation type="submission" date="2011-02" db="EMBL/GenBank/DDBJ databases">
        <title>The Genome Sequence of Sphaeroforma arctica JP610.</title>
        <authorList>
            <consortium name="The Broad Institute Genome Sequencing Platform"/>
            <person name="Russ C."/>
            <person name="Cuomo C."/>
            <person name="Young S.K."/>
            <person name="Zeng Q."/>
            <person name="Gargeya S."/>
            <person name="Alvarado L."/>
            <person name="Berlin A."/>
            <person name="Chapman S.B."/>
            <person name="Chen Z."/>
            <person name="Freedman E."/>
            <person name="Gellesch M."/>
            <person name="Goldberg J."/>
            <person name="Griggs A."/>
            <person name="Gujja S."/>
            <person name="Heilman E."/>
            <person name="Heiman D."/>
            <person name="Howarth C."/>
            <person name="Mehta T."/>
            <person name="Neiman D."/>
            <person name="Pearson M."/>
            <person name="Roberts A."/>
            <person name="Saif S."/>
            <person name="Shea T."/>
            <person name="Shenoy N."/>
            <person name="Sisk P."/>
            <person name="Stolte C."/>
            <person name="Sykes S."/>
            <person name="White J."/>
            <person name="Yandava C."/>
            <person name="Burger G."/>
            <person name="Gray M.W."/>
            <person name="Holland P.W.H."/>
            <person name="King N."/>
            <person name="Lang F.B.F."/>
            <person name="Roger A.J."/>
            <person name="Ruiz-Trillo I."/>
            <person name="Haas B."/>
            <person name="Nusbaum C."/>
            <person name="Birren B."/>
        </authorList>
    </citation>
    <scope>NUCLEOTIDE SEQUENCE [LARGE SCALE GENOMIC DNA]</scope>
    <source>
        <strain evidence="3 4">JP610</strain>
    </source>
</reference>
<protein>
    <submittedName>
        <fullName evidence="3">Uncharacterized protein</fullName>
    </submittedName>
</protein>
<name>A0A0L0GC73_9EUKA</name>
<dbReference type="RefSeq" id="XP_014160416.1">
    <property type="nucleotide sequence ID" value="XM_014304941.1"/>
</dbReference>
<proteinExistence type="predicted"/>
<keyword evidence="1" id="KW-1133">Transmembrane helix</keyword>
<dbReference type="InterPro" id="IPR011050">
    <property type="entry name" value="Pectin_lyase_fold/virulence"/>
</dbReference>
<dbReference type="Proteomes" id="UP000054560">
    <property type="component" value="Unassembled WGS sequence"/>
</dbReference>
<keyword evidence="1" id="KW-0472">Membrane</keyword>
<evidence type="ECO:0000313" key="3">
    <source>
        <dbReference type="EMBL" id="KNC86514.1"/>
    </source>
</evidence>
<feature type="chain" id="PRO_5005539367" evidence="2">
    <location>
        <begin position="21"/>
        <end position="729"/>
    </location>
</feature>
<feature type="signal peptide" evidence="2">
    <location>
        <begin position="1"/>
        <end position="20"/>
    </location>
</feature>
<dbReference type="EMBL" id="KQ241648">
    <property type="protein sequence ID" value="KNC86514.1"/>
    <property type="molecule type" value="Genomic_DNA"/>
</dbReference>
<evidence type="ECO:0000256" key="1">
    <source>
        <dbReference type="SAM" id="Phobius"/>
    </source>
</evidence>
<dbReference type="SUPFAM" id="SSF51126">
    <property type="entry name" value="Pectin lyase-like"/>
    <property type="match status" value="1"/>
</dbReference>
<dbReference type="eggNOG" id="ENOG502RQNV">
    <property type="taxonomic scope" value="Eukaryota"/>
</dbReference>
<feature type="transmembrane region" description="Helical" evidence="1">
    <location>
        <begin position="587"/>
        <end position="615"/>
    </location>
</feature>
<organism evidence="3 4">
    <name type="scientific">Sphaeroforma arctica JP610</name>
    <dbReference type="NCBI Taxonomy" id="667725"/>
    <lineage>
        <taxon>Eukaryota</taxon>
        <taxon>Ichthyosporea</taxon>
        <taxon>Ichthyophonida</taxon>
        <taxon>Sphaeroforma</taxon>
    </lineage>
</organism>
<evidence type="ECO:0000256" key="2">
    <source>
        <dbReference type="SAM" id="SignalP"/>
    </source>
</evidence>
<dbReference type="AlphaFoldDB" id="A0A0L0GC73"/>
<gene>
    <name evidence="3" type="ORF">SARC_01344</name>
</gene>
<keyword evidence="4" id="KW-1185">Reference proteome</keyword>
<sequence length="729" mass="78126">MRSCLTYLGLVGLAFGPASALDVTPADSLVDAVNAMQPGETLNLAPGAYPVNEPIIVDKAILVNGTDAQIFVPATDSIVFVFANAEGYSSVLDGLTIVTAGGSSCAFAEPYALQANFTIDILSTTVSNNKVNIFTDVGIWHNMRKLEDVIFADCRYSEDHPEKMSGVAYKLIGNCRSQVDFSVAFDKLGGAAGCGTNIQDFATFTSYRGQVEAQWQEYVTKVDDEKSLRLPVTREGNAVTNLLIQIDTVRNVAATIQAAYPLAEIEAAINLVDVGYWDGWNQSLIRIEVHLPAPYTVKGNHEGEVQYENLLVGNMSPYTVSDACNLLTTGDDCIQQIIFTVEACDLTGAYQFLQVPIECEAETSPGVPADCPIVTPEDGFADILFFIDTNNFCEVETIELDALFQLFILIHADDTYTTEHINGVFSLGEMTYWSILVDTRASGVTLYNAEVTEVVRTTDGDCSSYPDYLGVVADLEPGVFTQTYMPDSQEIRMPIVADTVFACATSDRNGNSITMNFTVLVDYDDGGGARRRRGLDIFTRDAGEMAVEEEAGVQYTEEDLKQATIIGAGTAAGAVAADYEASKATRMLVLGASVALLLAICVCGCCCALGLAMIIRQRGDKSLEREMKLQEDSFTLGASAVSSTPSSANDSTISFCNSSAVSNKAPPPSYSQQLQMGLLGQPQVMGVSLPVIRQPNMPVLGQPMMPVLGQPVLSDVSAGSQTGFSKSGV</sequence>
<accession>A0A0L0GC73</accession>
<keyword evidence="2" id="KW-0732">Signal</keyword>
<evidence type="ECO:0000313" key="4">
    <source>
        <dbReference type="Proteomes" id="UP000054560"/>
    </source>
</evidence>
<dbReference type="GeneID" id="25901848"/>
<keyword evidence="1" id="KW-0812">Transmembrane</keyword>